<gene>
    <name evidence="2" type="ORF">MJB10_21390</name>
</gene>
<protein>
    <submittedName>
        <fullName evidence="2">HD family phosphohydrolase</fullName>
    </submittedName>
</protein>
<keyword evidence="3" id="KW-1185">Reference proteome</keyword>
<dbReference type="KEGG" id="proo:MJB10_21390"/>
<evidence type="ECO:0000256" key="1">
    <source>
        <dbReference type="SAM" id="Phobius"/>
    </source>
</evidence>
<proteinExistence type="predicted"/>
<name>A0AA96LM67_9BACL</name>
<dbReference type="AlphaFoldDB" id="A0AA96LM67"/>
<feature type="transmembrane region" description="Helical" evidence="1">
    <location>
        <begin position="6"/>
        <end position="29"/>
    </location>
</feature>
<sequence length="80" mass="9061">MNGVYPILIVYGLWAIGLIIVLLLGYLVYDKRYKSNGAATPTTPPNGYLSTPEVFIDPKDGLTYRVYYNPRTGDRAYIRE</sequence>
<keyword evidence="1" id="KW-0812">Transmembrane</keyword>
<reference evidence="2" key="1">
    <citation type="submission" date="2022-02" db="EMBL/GenBank/DDBJ databases">
        <title>Paenibacillus sp. MBLB1832 Whole Genome Shotgun Sequencing.</title>
        <authorList>
            <person name="Hwang C.Y."/>
            <person name="Cho E.-S."/>
            <person name="Seo M.-J."/>
        </authorList>
    </citation>
    <scope>NUCLEOTIDE SEQUENCE</scope>
    <source>
        <strain evidence="2">MBLB1832</strain>
    </source>
</reference>
<keyword evidence="1" id="KW-1133">Transmembrane helix</keyword>
<organism evidence="2 3">
    <name type="scientific">Paenibacillus roseopurpureus</name>
    <dbReference type="NCBI Taxonomy" id="2918901"/>
    <lineage>
        <taxon>Bacteria</taxon>
        <taxon>Bacillati</taxon>
        <taxon>Bacillota</taxon>
        <taxon>Bacilli</taxon>
        <taxon>Bacillales</taxon>
        <taxon>Paenibacillaceae</taxon>
        <taxon>Paenibacillus</taxon>
    </lineage>
</organism>
<keyword evidence="1" id="KW-0472">Membrane</keyword>
<evidence type="ECO:0000313" key="3">
    <source>
        <dbReference type="Proteomes" id="UP001304650"/>
    </source>
</evidence>
<dbReference type="EMBL" id="CP130319">
    <property type="protein sequence ID" value="WNR43632.1"/>
    <property type="molecule type" value="Genomic_DNA"/>
</dbReference>
<dbReference type="Proteomes" id="UP001304650">
    <property type="component" value="Chromosome"/>
</dbReference>
<dbReference type="RefSeq" id="WP_314798176.1">
    <property type="nucleotide sequence ID" value="NZ_CP130319.1"/>
</dbReference>
<evidence type="ECO:0000313" key="2">
    <source>
        <dbReference type="EMBL" id="WNR43632.1"/>
    </source>
</evidence>
<accession>A0AA96LM67</accession>